<evidence type="ECO:0000256" key="3">
    <source>
        <dbReference type="ARBA" id="ARBA00025740"/>
    </source>
</evidence>
<evidence type="ECO:0000256" key="1">
    <source>
        <dbReference type="ARBA" id="ARBA00022574"/>
    </source>
</evidence>
<dbReference type="SUPFAM" id="SSF50978">
    <property type="entry name" value="WD40 repeat-like"/>
    <property type="match status" value="1"/>
</dbReference>
<name>A0A8H2ZIN9_9SACH</name>
<dbReference type="GeneID" id="64859174"/>
<keyword evidence="2" id="KW-0677">Repeat</keyword>
<keyword evidence="5" id="KW-1185">Reference proteome</keyword>
<comment type="caution">
    <text evidence="4">The sequence shown here is derived from an EMBL/GenBank/DDBJ whole genome shotgun (WGS) entry which is preliminary data.</text>
</comment>
<dbReference type="GO" id="GO:0005737">
    <property type="term" value="C:cytoplasm"/>
    <property type="evidence" value="ECO:0007669"/>
    <property type="project" value="UniProtKB-ARBA"/>
</dbReference>
<evidence type="ECO:0000313" key="5">
    <source>
        <dbReference type="Proteomes" id="UP000644660"/>
    </source>
</evidence>
<reference evidence="4 5" key="1">
    <citation type="submission" date="2020-05" db="EMBL/GenBank/DDBJ databases">
        <authorList>
            <person name="Casaregola S."/>
            <person name="Devillers H."/>
            <person name="Grondin C."/>
        </authorList>
    </citation>
    <scope>NUCLEOTIDE SEQUENCE [LARGE SCALE GENOMIC DNA]</scope>
    <source>
        <strain evidence="4 5">CLIB 1767</strain>
    </source>
</reference>
<protein>
    <submittedName>
        <fullName evidence="4">Similar to Saccharomyces cerevisiae YGR223C HSV2 Phosphatidylinositol 3,5-bisphosphate-binding protein, plays a role in micronucleophagy</fullName>
    </submittedName>
</protein>
<evidence type="ECO:0000313" key="4">
    <source>
        <dbReference type="EMBL" id="CAB4256103.1"/>
    </source>
</evidence>
<gene>
    <name evidence="4" type="ORF">KABA2_08S03344</name>
</gene>
<accession>A0A8H2ZIN9</accession>
<dbReference type="Gene3D" id="2.130.10.10">
    <property type="entry name" value="YVTN repeat-like/Quinoprotein amine dehydrogenase"/>
    <property type="match status" value="1"/>
</dbReference>
<dbReference type="PANTHER" id="PTHR11227">
    <property type="entry name" value="WD-REPEAT PROTEIN INTERACTING WITH PHOSPHOINOSIDES WIPI -RELATED"/>
    <property type="match status" value="1"/>
</dbReference>
<organism evidence="4 5">
    <name type="scientific">Maudiozyma barnettii</name>
    <dbReference type="NCBI Taxonomy" id="61262"/>
    <lineage>
        <taxon>Eukaryota</taxon>
        <taxon>Fungi</taxon>
        <taxon>Dikarya</taxon>
        <taxon>Ascomycota</taxon>
        <taxon>Saccharomycotina</taxon>
        <taxon>Saccharomycetes</taxon>
        <taxon>Saccharomycetales</taxon>
        <taxon>Saccharomycetaceae</taxon>
        <taxon>Maudiozyma</taxon>
    </lineage>
</organism>
<dbReference type="InterPro" id="IPR048720">
    <property type="entry name" value="PROPPIN"/>
</dbReference>
<evidence type="ECO:0000256" key="2">
    <source>
        <dbReference type="ARBA" id="ARBA00022737"/>
    </source>
</evidence>
<dbReference type="InterPro" id="IPR015943">
    <property type="entry name" value="WD40/YVTN_repeat-like_dom_sf"/>
</dbReference>
<dbReference type="InterPro" id="IPR001680">
    <property type="entry name" value="WD40_rpt"/>
</dbReference>
<dbReference type="AlphaFoldDB" id="A0A8H2ZIN9"/>
<dbReference type="SMART" id="SM00320">
    <property type="entry name" value="WD40"/>
    <property type="match status" value="2"/>
</dbReference>
<comment type="similarity">
    <text evidence="3">Belongs to the WD repeat PROPPIN family.</text>
</comment>
<dbReference type="RefSeq" id="XP_041407947.1">
    <property type="nucleotide sequence ID" value="XM_041552013.1"/>
</dbReference>
<dbReference type="InterPro" id="IPR036322">
    <property type="entry name" value="WD40_repeat_dom_sf"/>
</dbReference>
<dbReference type="Proteomes" id="UP000644660">
    <property type="component" value="Unassembled WGS sequence"/>
</dbReference>
<sequence>MTMTANKFNDVTFNQDDSCFSVASDDGFKICNTFPLQVKLVQQFVDYNDKAKGIGKTRMLNRSNYIALVGGGKEPRYPLNRLIIWDDLVGKESIKLNFMSAVREVYISRCFIVVILDTKICLYSFGKTPKRLMNDIDIPNGSFVDYKSTNSHDDNSSNGILCYESNKYRGQIHVMNLDKISKNDKQDHILPTMIIKAHKSEIQMIKLNHQGTMVATCSKKGTLIRVMNVQNGTLINEFRRGIENAEIYDMEFSPRGSKLAVISNKQTLHIFELFNEKISSNGKNQNNNGKSNEPIESENVYNKRLQNLNSMVPKKWSIQYLDSVWSMCSIHLKNPLLKSSQGIHANHNGYDSQFEKDRCKIGWCHSSNVDDSNGRSHGQEDDEIDNSEDSLVLIWKSSGIWEKYVILEKSVPIGKNGSSNGTSEGNVKYFSVGESLGQSGRHRDTMQTHKRRWEIVRESWREL</sequence>
<dbReference type="Pfam" id="PF21032">
    <property type="entry name" value="PROPPIN"/>
    <property type="match status" value="1"/>
</dbReference>
<proteinExistence type="inferred from homology"/>
<dbReference type="EMBL" id="CAEFZW010000008">
    <property type="protein sequence ID" value="CAB4256103.1"/>
    <property type="molecule type" value="Genomic_DNA"/>
</dbReference>
<keyword evidence="1" id="KW-0853">WD repeat</keyword>